<feature type="transmembrane region" description="Helical" evidence="11">
    <location>
        <begin position="126"/>
        <end position="148"/>
    </location>
</feature>
<dbReference type="GO" id="GO:0006814">
    <property type="term" value="P:sodium ion transport"/>
    <property type="evidence" value="ECO:0007669"/>
    <property type="project" value="UniProtKB-KW"/>
</dbReference>
<feature type="transmembrane region" description="Helical" evidence="11">
    <location>
        <begin position="85"/>
        <end position="106"/>
    </location>
</feature>
<name>A0ABD3MBJ2_9STRA</name>
<dbReference type="InterPro" id="IPR006153">
    <property type="entry name" value="Cation/H_exchanger_TM"/>
</dbReference>
<evidence type="ECO:0000256" key="9">
    <source>
        <dbReference type="ARBA" id="ARBA00023201"/>
    </source>
</evidence>
<evidence type="ECO:0000259" key="13">
    <source>
        <dbReference type="Pfam" id="PF00999"/>
    </source>
</evidence>
<keyword evidence="12" id="KW-0732">Signal</keyword>
<feature type="transmembrane region" description="Helical" evidence="11">
    <location>
        <begin position="182"/>
        <end position="204"/>
    </location>
</feature>
<keyword evidence="3" id="KW-1003">Cell membrane</keyword>
<evidence type="ECO:0000256" key="5">
    <source>
        <dbReference type="ARBA" id="ARBA00022989"/>
    </source>
</evidence>
<feature type="signal peptide" evidence="12">
    <location>
        <begin position="1"/>
        <end position="40"/>
    </location>
</feature>
<dbReference type="InterPro" id="IPR018422">
    <property type="entry name" value="Cation/H_exchanger_CPA1"/>
</dbReference>
<feature type="compositionally biased region" description="Polar residues" evidence="10">
    <location>
        <begin position="922"/>
        <end position="935"/>
    </location>
</feature>
<reference evidence="14 15" key="1">
    <citation type="submission" date="2024-10" db="EMBL/GenBank/DDBJ databases">
        <title>Updated reference genomes for cyclostephanoid diatoms.</title>
        <authorList>
            <person name="Roberts W.R."/>
            <person name="Alverson A.J."/>
        </authorList>
    </citation>
    <scope>NUCLEOTIDE SEQUENCE [LARGE SCALE GENOMIC DNA]</scope>
    <source>
        <strain evidence="14 15">AJA232-27</strain>
    </source>
</reference>
<comment type="subcellular location">
    <subcellularLocation>
        <location evidence="1">Cell membrane</location>
        <topology evidence="1">Multi-pass membrane protein</topology>
    </subcellularLocation>
</comment>
<keyword evidence="2" id="KW-0813">Transport</keyword>
<proteinExistence type="predicted"/>
<keyword evidence="6" id="KW-0915">Sodium</keyword>
<feature type="transmembrane region" description="Helical" evidence="11">
    <location>
        <begin position="224"/>
        <end position="243"/>
    </location>
</feature>
<organism evidence="14 15">
    <name type="scientific">Discostella pseudostelligera</name>
    <dbReference type="NCBI Taxonomy" id="259834"/>
    <lineage>
        <taxon>Eukaryota</taxon>
        <taxon>Sar</taxon>
        <taxon>Stramenopiles</taxon>
        <taxon>Ochrophyta</taxon>
        <taxon>Bacillariophyta</taxon>
        <taxon>Coscinodiscophyceae</taxon>
        <taxon>Thalassiosirophycidae</taxon>
        <taxon>Stephanodiscales</taxon>
        <taxon>Stephanodiscaceae</taxon>
        <taxon>Discostella</taxon>
    </lineage>
</organism>
<feature type="chain" id="PRO_5044790852" description="Cation/H+ exchanger transmembrane domain-containing protein" evidence="12">
    <location>
        <begin position="41"/>
        <end position="944"/>
    </location>
</feature>
<keyword evidence="9" id="KW-0739">Sodium transport</keyword>
<feature type="transmembrane region" description="Helical" evidence="11">
    <location>
        <begin position="59"/>
        <end position="78"/>
    </location>
</feature>
<evidence type="ECO:0000256" key="10">
    <source>
        <dbReference type="SAM" id="MobiDB-lite"/>
    </source>
</evidence>
<evidence type="ECO:0000256" key="2">
    <source>
        <dbReference type="ARBA" id="ARBA00022448"/>
    </source>
</evidence>
<keyword evidence="7" id="KW-0406">Ion transport</keyword>
<dbReference type="Proteomes" id="UP001530293">
    <property type="component" value="Unassembled WGS sequence"/>
</dbReference>
<keyword evidence="8 11" id="KW-0472">Membrane</keyword>
<feature type="transmembrane region" description="Helical" evidence="11">
    <location>
        <begin position="426"/>
        <end position="450"/>
    </location>
</feature>
<dbReference type="Gene3D" id="6.10.140.1330">
    <property type="match status" value="1"/>
</dbReference>
<dbReference type="EMBL" id="JALLBG020000168">
    <property type="protein sequence ID" value="KAL3760967.1"/>
    <property type="molecule type" value="Genomic_DNA"/>
</dbReference>
<gene>
    <name evidence="14" type="ORF">ACHAWU_009646</name>
</gene>
<evidence type="ECO:0000256" key="7">
    <source>
        <dbReference type="ARBA" id="ARBA00023065"/>
    </source>
</evidence>
<feature type="transmembrane region" description="Helical" evidence="11">
    <location>
        <begin position="155"/>
        <end position="176"/>
    </location>
</feature>
<evidence type="ECO:0000313" key="15">
    <source>
        <dbReference type="Proteomes" id="UP001530293"/>
    </source>
</evidence>
<feature type="transmembrane region" description="Helical" evidence="11">
    <location>
        <begin position="470"/>
        <end position="489"/>
    </location>
</feature>
<evidence type="ECO:0000256" key="12">
    <source>
        <dbReference type="SAM" id="SignalP"/>
    </source>
</evidence>
<keyword evidence="15" id="KW-1185">Reference proteome</keyword>
<feature type="region of interest" description="Disordered" evidence="10">
    <location>
        <begin position="922"/>
        <end position="944"/>
    </location>
</feature>
<protein>
    <recommendedName>
        <fullName evidence="13">Cation/H+ exchanger transmembrane domain-containing protein</fullName>
    </recommendedName>
</protein>
<feature type="transmembrane region" description="Helical" evidence="11">
    <location>
        <begin position="298"/>
        <end position="318"/>
    </location>
</feature>
<dbReference type="AlphaFoldDB" id="A0ABD3MBJ2"/>
<evidence type="ECO:0000256" key="4">
    <source>
        <dbReference type="ARBA" id="ARBA00022692"/>
    </source>
</evidence>
<evidence type="ECO:0000256" key="3">
    <source>
        <dbReference type="ARBA" id="ARBA00022475"/>
    </source>
</evidence>
<evidence type="ECO:0000256" key="11">
    <source>
        <dbReference type="SAM" id="Phobius"/>
    </source>
</evidence>
<evidence type="ECO:0000256" key="1">
    <source>
        <dbReference type="ARBA" id="ARBA00004651"/>
    </source>
</evidence>
<dbReference type="Pfam" id="PF00999">
    <property type="entry name" value="Na_H_Exchanger"/>
    <property type="match status" value="1"/>
</dbReference>
<keyword evidence="5 11" id="KW-1133">Transmembrane helix</keyword>
<comment type="caution">
    <text evidence="14">The sequence shown here is derived from an EMBL/GenBank/DDBJ whole genome shotgun (WGS) entry which is preliminary data.</text>
</comment>
<feature type="domain" description="Cation/H+ exchanger transmembrane" evidence="13">
    <location>
        <begin position="80"/>
        <end position="499"/>
    </location>
</feature>
<accession>A0ABD3MBJ2</accession>
<evidence type="ECO:0000313" key="14">
    <source>
        <dbReference type="EMBL" id="KAL3760967.1"/>
    </source>
</evidence>
<dbReference type="GO" id="GO:0005886">
    <property type="term" value="C:plasma membrane"/>
    <property type="evidence" value="ECO:0007669"/>
    <property type="project" value="UniProtKB-SubCell"/>
</dbReference>
<evidence type="ECO:0000256" key="6">
    <source>
        <dbReference type="ARBA" id="ARBA00023053"/>
    </source>
</evidence>
<evidence type="ECO:0000256" key="8">
    <source>
        <dbReference type="ARBA" id="ARBA00023136"/>
    </source>
</evidence>
<dbReference type="PANTHER" id="PTHR10110:SF86">
    <property type="entry name" value="SODIUM_HYDROGEN EXCHANGER 7"/>
    <property type="match status" value="1"/>
</dbReference>
<sequence>MNATLRRSHIMKSTLNNMVGSKGLLLVLVCFLQAIIGANAGGSDSDSHEAVFEQTESEIYAVLFPWFVQIIGVASYYVISRYAHFIPSTAAMFVVGALIGFAVPRIEAENDITSSAATWIGMEGKVLLLVFFPGLMFLEAYSVDFVLFVEAFWQIIWLAFPMVLAGTILTALVANFMFDYGWSFDLCMTFGGILSATDPVAISILMKELGAPARLQMHIAGESIMNDGSASVFYAIFGLRFLYEMGIPGVGEDVGWLEGFMIFFRLSLGGACIGIIFGFGALIMTYNLNRRLSGEDSLYQAVATISIAYLSFFTAEILAHCSGFLAVVFCAVTVKAFGETLYNDTPMSVSFWHITEKLLNTLVFALGGCVWGNIISGSGGSGLFRAKDWGYLFALFLILNGLRLVLVFSFYPLLSRIGLGTHWREALFMSYSGLRGTVGIALSLALHLDVARYTSSGEVSDEIRNEYRQYSAQVFGMIGGVAFLTLVINGPSSGFLLKKLGLIRPTDTRDKHIKNCREHMILFSLKEFVALLTEERFEEVDFVVVKAHIPFLNSPAECSYVNKAEEYCLKCLLFATEDVNYDKLMAAVKNHKEFSPLSSYVPPNLQNVVPHLSKSNGGSNAELGQAQVNVLSRLSRQRQLSMRNLKNIRQNTGLSLGGSEMNADDDIREKRIAFIKILRTVYLRLVDQGELDARGFLVYSLCRSADSAELSVMQGFPLGDWNLLQKALDSWVRSAESIVRRLIHLKRLIRDFNQSFHKDCFHIEQIIAYTYAHELARKAFKREFIKAEQVTLTESEKVVLYESEQQVKLAEEELSKFDIVHVKTVRSHYACQILLNRAASCYKDQLNHGLITEMEAGTLLEEIEEHISNLVECRETVHDEKDSDGSKSERQRCGIKTLFKMPTLLRKSTKQEKNSVVSINSITDQARSTHGSTPATAVAPDADV</sequence>
<dbReference type="PANTHER" id="PTHR10110">
    <property type="entry name" value="SODIUM/HYDROGEN EXCHANGER"/>
    <property type="match status" value="1"/>
</dbReference>
<feature type="transmembrane region" description="Helical" evidence="11">
    <location>
        <begin position="390"/>
        <end position="414"/>
    </location>
</feature>
<feature type="transmembrane region" description="Helical" evidence="11">
    <location>
        <begin position="362"/>
        <end position="384"/>
    </location>
</feature>
<feature type="transmembrane region" description="Helical" evidence="11">
    <location>
        <begin position="263"/>
        <end position="286"/>
    </location>
</feature>
<keyword evidence="4 11" id="KW-0812">Transmembrane</keyword>